<comment type="caution">
    <text evidence="1">The sequence shown here is derived from an EMBL/GenBank/DDBJ whole genome shotgun (WGS) entry which is preliminary data.</text>
</comment>
<dbReference type="EMBL" id="VSRR010036980">
    <property type="protein sequence ID" value="MPC73534.1"/>
    <property type="molecule type" value="Genomic_DNA"/>
</dbReference>
<protein>
    <submittedName>
        <fullName evidence="1">Uncharacterized protein</fullName>
    </submittedName>
</protein>
<accession>A0A5B7HYK1</accession>
<dbReference type="AlphaFoldDB" id="A0A5B7HYK1"/>
<name>A0A5B7HYK1_PORTR</name>
<sequence>MRGVRVRVIRGKLRTVEWREERSTAGRWEVKHADGSIDDKMGESSSEKVALLMIGWGSLSSWKACKWRRGRIKT</sequence>
<dbReference type="Proteomes" id="UP000324222">
    <property type="component" value="Unassembled WGS sequence"/>
</dbReference>
<reference evidence="1 2" key="1">
    <citation type="submission" date="2019-05" db="EMBL/GenBank/DDBJ databases">
        <title>Another draft genome of Portunus trituberculatus and its Hox gene families provides insights of decapod evolution.</title>
        <authorList>
            <person name="Jeong J.-H."/>
            <person name="Song I."/>
            <person name="Kim S."/>
            <person name="Choi T."/>
            <person name="Kim D."/>
            <person name="Ryu S."/>
            <person name="Kim W."/>
        </authorList>
    </citation>
    <scope>NUCLEOTIDE SEQUENCE [LARGE SCALE GENOMIC DNA]</scope>
    <source>
        <tissue evidence="1">Muscle</tissue>
    </source>
</reference>
<organism evidence="1 2">
    <name type="scientific">Portunus trituberculatus</name>
    <name type="common">Swimming crab</name>
    <name type="synonym">Neptunus trituberculatus</name>
    <dbReference type="NCBI Taxonomy" id="210409"/>
    <lineage>
        <taxon>Eukaryota</taxon>
        <taxon>Metazoa</taxon>
        <taxon>Ecdysozoa</taxon>
        <taxon>Arthropoda</taxon>
        <taxon>Crustacea</taxon>
        <taxon>Multicrustacea</taxon>
        <taxon>Malacostraca</taxon>
        <taxon>Eumalacostraca</taxon>
        <taxon>Eucarida</taxon>
        <taxon>Decapoda</taxon>
        <taxon>Pleocyemata</taxon>
        <taxon>Brachyura</taxon>
        <taxon>Eubrachyura</taxon>
        <taxon>Portunoidea</taxon>
        <taxon>Portunidae</taxon>
        <taxon>Portuninae</taxon>
        <taxon>Portunus</taxon>
    </lineage>
</organism>
<gene>
    <name evidence="1" type="ORF">E2C01_067867</name>
</gene>
<proteinExistence type="predicted"/>
<evidence type="ECO:0000313" key="2">
    <source>
        <dbReference type="Proteomes" id="UP000324222"/>
    </source>
</evidence>
<evidence type="ECO:0000313" key="1">
    <source>
        <dbReference type="EMBL" id="MPC73534.1"/>
    </source>
</evidence>
<keyword evidence="2" id="KW-1185">Reference proteome</keyword>